<evidence type="ECO:0000259" key="1">
    <source>
        <dbReference type="Pfam" id="PF08906"/>
    </source>
</evidence>
<proteinExistence type="predicted"/>
<gene>
    <name evidence="2" type="ORF">CA85_38520</name>
</gene>
<dbReference type="EMBL" id="SJPK01000010">
    <property type="protein sequence ID" value="TWT64719.1"/>
    <property type="molecule type" value="Genomic_DNA"/>
</dbReference>
<feature type="domain" description="T6SS immunity protein Tdi1 C-terminal" evidence="1">
    <location>
        <begin position="110"/>
        <end position="182"/>
    </location>
</feature>
<keyword evidence="3" id="KW-1185">Reference proteome</keyword>
<dbReference type="InterPro" id="IPR015002">
    <property type="entry name" value="T6SS_Tdi1_C"/>
</dbReference>
<dbReference type="Proteomes" id="UP000318053">
    <property type="component" value="Unassembled WGS sequence"/>
</dbReference>
<comment type="caution">
    <text evidence="2">The sequence shown here is derived from an EMBL/GenBank/DDBJ whole genome shotgun (WGS) entry which is preliminary data.</text>
</comment>
<name>A0A5C5XQ54_9BACT</name>
<dbReference type="Pfam" id="PF08906">
    <property type="entry name" value="T6SS_Tdi1_C"/>
    <property type="match status" value="1"/>
</dbReference>
<dbReference type="AlphaFoldDB" id="A0A5C5XQ54"/>
<organism evidence="2 3">
    <name type="scientific">Allorhodopirellula solitaria</name>
    <dbReference type="NCBI Taxonomy" id="2527987"/>
    <lineage>
        <taxon>Bacteria</taxon>
        <taxon>Pseudomonadati</taxon>
        <taxon>Planctomycetota</taxon>
        <taxon>Planctomycetia</taxon>
        <taxon>Pirellulales</taxon>
        <taxon>Pirellulaceae</taxon>
        <taxon>Allorhodopirellula</taxon>
    </lineage>
</organism>
<accession>A0A5C5XQ54</accession>
<sequence length="201" mass="22765">MSSSTVFSGYRWIEPLHTLTALLEEPPVLARFKCGSWVRDRPTEEMNPSDYLLPKPDINWTAALVEWGWLLPPKCIPICVTCFGDVFLTAESGVYLLDLEEAAFDRYCETESSLLRTLSQDDDADVLLYSSLVDRLRCVGLSIDPLRCYHFKMPTILGGEVDVDNVGTNTIDERVRFCGDLHRQIKDLPDGTPVRFRVTDS</sequence>
<reference evidence="2 3" key="1">
    <citation type="submission" date="2019-02" db="EMBL/GenBank/DDBJ databases">
        <title>Deep-cultivation of Planctomycetes and their phenomic and genomic characterization uncovers novel biology.</title>
        <authorList>
            <person name="Wiegand S."/>
            <person name="Jogler M."/>
            <person name="Boedeker C."/>
            <person name="Pinto D."/>
            <person name="Vollmers J."/>
            <person name="Rivas-Marin E."/>
            <person name="Kohn T."/>
            <person name="Peeters S.H."/>
            <person name="Heuer A."/>
            <person name="Rast P."/>
            <person name="Oberbeckmann S."/>
            <person name="Bunk B."/>
            <person name="Jeske O."/>
            <person name="Meyerdierks A."/>
            <person name="Storesund J.E."/>
            <person name="Kallscheuer N."/>
            <person name="Luecker S."/>
            <person name="Lage O.M."/>
            <person name="Pohl T."/>
            <person name="Merkel B.J."/>
            <person name="Hornburger P."/>
            <person name="Mueller R.-W."/>
            <person name="Bruemmer F."/>
            <person name="Labrenz M."/>
            <person name="Spormann A.M."/>
            <person name="Op Den Camp H."/>
            <person name="Overmann J."/>
            <person name="Amann R."/>
            <person name="Jetten M.S.M."/>
            <person name="Mascher T."/>
            <person name="Medema M.H."/>
            <person name="Devos D.P."/>
            <person name="Kaster A.-K."/>
            <person name="Ovreas L."/>
            <person name="Rohde M."/>
            <person name="Galperin M.Y."/>
            <person name="Jogler C."/>
        </authorList>
    </citation>
    <scope>NUCLEOTIDE SEQUENCE [LARGE SCALE GENOMIC DNA]</scope>
    <source>
        <strain evidence="2 3">CA85</strain>
    </source>
</reference>
<evidence type="ECO:0000313" key="2">
    <source>
        <dbReference type="EMBL" id="TWT64719.1"/>
    </source>
</evidence>
<evidence type="ECO:0000313" key="3">
    <source>
        <dbReference type="Proteomes" id="UP000318053"/>
    </source>
</evidence>
<protein>
    <recommendedName>
        <fullName evidence="1">T6SS immunity protein Tdi1 C-terminal domain-containing protein</fullName>
    </recommendedName>
</protein>